<evidence type="ECO:0000313" key="1">
    <source>
        <dbReference type="EMBL" id="DAE00306.1"/>
    </source>
</evidence>
<sequence>MEHETVFKREESEVSLLDHVEKTKKTFFVNSSEIDPEGKSLVKENVDFRWWYTEETEGLLLNRLKGLIRDDPMIKVILGSSKEYQSPYIIQANLFITESRTYHGAPRSLPYKEWYLSVEVSILAGKTPSSFPVPVYTALVDKLYFGDRKWGKDGCSIGWSELTVDTVLDIIHKGVRDFLQRDHDRYLNPHRYK</sequence>
<accession>A0A8S5P014</accession>
<organism evidence="1">
    <name type="scientific">Myoviridae sp. ctLnO19</name>
    <dbReference type="NCBI Taxonomy" id="2825085"/>
    <lineage>
        <taxon>Viruses</taxon>
        <taxon>Duplodnaviria</taxon>
        <taxon>Heunggongvirae</taxon>
        <taxon>Uroviricota</taxon>
        <taxon>Caudoviricetes</taxon>
    </lineage>
</organism>
<name>A0A8S5P014_9CAUD</name>
<protein>
    <submittedName>
        <fullName evidence="1">Uncharacterized protein</fullName>
    </submittedName>
</protein>
<proteinExistence type="predicted"/>
<reference evidence="1" key="1">
    <citation type="journal article" date="2021" name="Proc. Natl. Acad. Sci. U.S.A.">
        <title>A Catalog of Tens of Thousands of Viruses from Human Metagenomes Reveals Hidden Associations with Chronic Diseases.</title>
        <authorList>
            <person name="Tisza M.J."/>
            <person name="Buck C.B."/>
        </authorList>
    </citation>
    <scope>NUCLEOTIDE SEQUENCE</scope>
    <source>
        <strain evidence="1">CtLnO19</strain>
    </source>
</reference>
<dbReference type="EMBL" id="BK015301">
    <property type="protein sequence ID" value="DAE00306.1"/>
    <property type="molecule type" value="Genomic_DNA"/>
</dbReference>